<organism evidence="2 3">
    <name type="scientific">Plasmopara halstedii</name>
    <name type="common">Downy mildew of sunflower</name>
    <dbReference type="NCBI Taxonomy" id="4781"/>
    <lineage>
        <taxon>Eukaryota</taxon>
        <taxon>Sar</taxon>
        <taxon>Stramenopiles</taxon>
        <taxon>Oomycota</taxon>
        <taxon>Peronosporomycetes</taxon>
        <taxon>Peronosporales</taxon>
        <taxon>Peronosporaceae</taxon>
        <taxon>Plasmopara</taxon>
    </lineage>
</organism>
<dbReference type="Proteomes" id="UP000054928">
    <property type="component" value="Unassembled WGS sequence"/>
</dbReference>
<feature type="chain" id="PRO_5006015117" description="RxLR-like protein" evidence="1">
    <location>
        <begin position="23"/>
        <end position="139"/>
    </location>
</feature>
<reference evidence="3" key="1">
    <citation type="submission" date="2014-09" db="EMBL/GenBank/DDBJ databases">
        <authorList>
            <person name="Sharma Rahul"/>
            <person name="Thines Marco"/>
        </authorList>
    </citation>
    <scope>NUCLEOTIDE SEQUENCE [LARGE SCALE GENOMIC DNA]</scope>
</reference>
<evidence type="ECO:0008006" key="4">
    <source>
        <dbReference type="Google" id="ProtNLM"/>
    </source>
</evidence>
<protein>
    <recommendedName>
        <fullName evidence="4">RxLR-like protein</fullName>
    </recommendedName>
</protein>
<dbReference type="RefSeq" id="XP_024582660.1">
    <property type="nucleotide sequence ID" value="XM_024717131.1"/>
</dbReference>
<keyword evidence="3" id="KW-1185">Reference proteome</keyword>
<dbReference type="EMBL" id="CCYD01002047">
    <property type="protein sequence ID" value="CEG46291.1"/>
    <property type="molecule type" value="Genomic_DNA"/>
</dbReference>
<keyword evidence="1" id="KW-0732">Signal</keyword>
<evidence type="ECO:0000313" key="2">
    <source>
        <dbReference type="EMBL" id="CEG46291.1"/>
    </source>
</evidence>
<accession>A0A0N7L775</accession>
<evidence type="ECO:0000256" key="1">
    <source>
        <dbReference type="SAM" id="SignalP"/>
    </source>
</evidence>
<proteinExistence type="predicted"/>
<dbReference type="GeneID" id="36397755"/>
<dbReference type="AlphaFoldDB" id="A0A0N7L775"/>
<sequence>MHLFKVFGIVVWILLSIVKVESKVAVLGRLKNAYVKLTKTTDPVIDRLQSLLPEHDKDWIDFKEGKTLDQIAAEYKLEIGELDASGPSSEAYRVVYGYFMFLKKLKKAIGKDDKEALEYVYKRHGNFQKDLDSDMNKPK</sequence>
<feature type="signal peptide" evidence="1">
    <location>
        <begin position="1"/>
        <end position="22"/>
    </location>
</feature>
<evidence type="ECO:0000313" key="3">
    <source>
        <dbReference type="Proteomes" id="UP000054928"/>
    </source>
</evidence>
<name>A0A0N7L775_PLAHL</name>